<dbReference type="InterPro" id="IPR003006">
    <property type="entry name" value="Ig/MHC_CS"/>
</dbReference>
<reference evidence="5" key="1">
    <citation type="thesis" date="2020" institute="ProQuest LLC" country="789 East Eisenhower Parkway, Ann Arbor, MI, USA">
        <title>Comparative Genomics and Chromosome Evolution.</title>
        <authorList>
            <person name="Mudd A.B."/>
        </authorList>
    </citation>
    <scope>NUCLEOTIDE SEQUENCE</scope>
    <source>
        <strain evidence="5">Female2</strain>
        <tissue evidence="5">Blood</tissue>
    </source>
</reference>
<dbReference type="PROSITE" id="PS00290">
    <property type="entry name" value="IG_MHC"/>
    <property type="match status" value="1"/>
</dbReference>
<dbReference type="PANTHER" id="PTHR19944:SF98">
    <property type="entry name" value="IG-LIKE DOMAIN-CONTAINING PROTEIN"/>
    <property type="match status" value="1"/>
</dbReference>
<dbReference type="PANTHER" id="PTHR19944">
    <property type="entry name" value="MHC CLASS II-RELATED"/>
    <property type="match status" value="1"/>
</dbReference>
<dbReference type="FunFam" id="2.60.40.10:FF:000283">
    <property type="entry name" value="Immunoglobulin kappa constant"/>
    <property type="match status" value="1"/>
</dbReference>
<dbReference type="AlphaFoldDB" id="A0A8T2KMY1"/>
<dbReference type="CDD" id="cd07699">
    <property type="entry name" value="IgC1_L"/>
    <property type="match status" value="1"/>
</dbReference>
<sequence length="119" mass="12971">MGSKQKNAEGTKDAGDAKAPSMSIFPPSEEEIATKKATLICIITGFTPAGLTVKWVVDGKDQNDGVQSTDVSKQSDNLYMKSSYLSMSSDNWLAHETYSCKVNHQGKEFTQTLKRSECA</sequence>
<comment type="caution">
    <text evidence="5">The sequence shown here is derived from an EMBL/GenBank/DDBJ whole genome shotgun (WGS) entry which is preliminary data.</text>
</comment>
<evidence type="ECO:0000313" key="5">
    <source>
        <dbReference type="EMBL" id="KAG8455891.1"/>
    </source>
</evidence>
<dbReference type="Gene3D" id="2.60.40.10">
    <property type="entry name" value="Immunoglobulins"/>
    <property type="match status" value="1"/>
</dbReference>
<feature type="compositionally biased region" description="Basic and acidic residues" evidence="3">
    <location>
        <begin position="1"/>
        <end position="16"/>
    </location>
</feature>
<feature type="domain" description="Ig-like" evidence="4">
    <location>
        <begin position="20"/>
        <end position="114"/>
    </location>
</feature>
<evidence type="ECO:0000313" key="6">
    <source>
        <dbReference type="Proteomes" id="UP000812440"/>
    </source>
</evidence>
<dbReference type="SMART" id="SM00407">
    <property type="entry name" value="IGc1"/>
    <property type="match status" value="1"/>
</dbReference>
<evidence type="ECO:0000256" key="3">
    <source>
        <dbReference type="SAM" id="MobiDB-lite"/>
    </source>
</evidence>
<dbReference type="InterPro" id="IPR013783">
    <property type="entry name" value="Ig-like_fold"/>
</dbReference>
<gene>
    <name evidence="5" type="ORF">GDO86_001910</name>
</gene>
<dbReference type="PROSITE" id="PS50835">
    <property type="entry name" value="IG_LIKE"/>
    <property type="match status" value="1"/>
</dbReference>
<name>A0A8T2KMY1_9PIPI</name>
<evidence type="ECO:0000259" key="4">
    <source>
        <dbReference type="PROSITE" id="PS50835"/>
    </source>
</evidence>
<keyword evidence="1" id="KW-1015">Disulfide bond</keyword>
<dbReference type="InterPro" id="IPR050160">
    <property type="entry name" value="MHC/Immunoglobulin"/>
</dbReference>
<keyword evidence="2" id="KW-0393">Immunoglobulin domain</keyword>
<evidence type="ECO:0000256" key="2">
    <source>
        <dbReference type="ARBA" id="ARBA00023319"/>
    </source>
</evidence>
<dbReference type="OrthoDB" id="9049585at2759"/>
<keyword evidence="6" id="KW-1185">Reference proteome</keyword>
<dbReference type="Proteomes" id="UP000812440">
    <property type="component" value="Chromosome 1"/>
</dbReference>
<feature type="region of interest" description="Disordered" evidence="3">
    <location>
        <begin position="1"/>
        <end position="26"/>
    </location>
</feature>
<dbReference type="InterPro" id="IPR003597">
    <property type="entry name" value="Ig_C1-set"/>
</dbReference>
<protein>
    <recommendedName>
        <fullName evidence="4">Ig-like domain-containing protein</fullName>
    </recommendedName>
</protein>
<accession>A0A8T2KMY1</accession>
<dbReference type="EMBL" id="JAACNH010000001">
    <property type="protein sequence ID" value="KAG8455891.1"/>
    <property type="molecule type" value="Genomic_DNA"/>
</dbReference>
<proteinExistence type="predicted"/>
<dbReference type="SUPFAM" id="SSF48726">
    <property type="entry name" value="Immunoglobulin"/>
    <property type="match status" value="1"/>
</dbReference>
<evidence type="ECO:0000256" key="1">
    <source>
        <dbReference type="ARBA" id="ARBA00023157"/>
    </source>
</evidence>
<dbReference type="InterPro" id="IPR007110">
    <property type="entry name" value="Ig-like_dom"/>
</dbReference>
<dbReference type="Pfam" id="PF07654">
    <property type="entry name" value="C1-set"/>
    <property type="match status" value="1"/>
</dbReference>
<organism evidence="5 6">
    <name type="scientific">Hymenochirus boettgeri</name>
    <name type="common">Congo dwarf clawed frog</name>
    <dbReference type="NCBI Taxonomy" id="247094"/>
    <lineage>
        <taxon>Eukaryota</taxon>
        <taxon>Metazoa</taxon>
        <taxon>Chordata</taxon>
        <taxon>Craniata</taxon>
        <taxon>Vertebrata</taxon>
        <taxon>Euteleostomi</taxon>
        <taxon>Amphibia</taxon>
        <taxon>Batrachia</taxon>
        <taxon>Anura</taxon>
        <taxon>Pipoidea</taxon>
        <taxon>Pipidae</taxon>
        <taxon>Pipinae</taxon>
        <taxon>Hymenochirus</taxon>
    </lineage>
</organism>
<dbReference type="InterPro" id="IPR036179">
    <property type="entry name" value="Ig-like_dom_sf"/>
</dbReference>